<keyword evidence="2" id="KW-1185">Reference proteome</keyword>
<name>A0ABN8Z4E4_RANTA</name>
<accession>A0ABN8Z4E4</accession>
<dbReference type="Proteomes" id="UP001176941">
    <property type="component" value="Chromosome 28"/>
</dbReference>
<dbReference type="EMBL" id="OX459964">
    <property type="protein sequence ID" value="CAI9168478.1"/>
    <property type="molecule type" value="Genomic_DNA"/>
</dbReference>
<sequence length="111" mass="12505">MCCSGLLFFETHHITNFQNYILILDVLCVCMRPLGFGHTIKLLTSLQNLSLKIGRENGPGVTEDSLFMLLTVITEKTTTTQVLSGCIGKHFMLAFKLEMYEQNETISSNQQ</sequence>
<gene>
    <name evidence="1" type="ORF">MRATA1EN1_LOCUS17440</name>
</gene>
<protein>
    <submittedName>
        <fullName evidence="1">Uncharacterized protein</fullName>
    </submittedName>
</protein>
<evidence type="ECO:0000313" key="1">
    <source>
        <dbReference type="EMBL" id="CAI9168478.1"/>
    </source>
</evidence>
<reference evidence="1" key="1">
    <citation type="submission" date="2023-04" db="EMBL/GenBank/DDBJ databases">
        <authorList>
            <consortium name="ELIXIR-Norway"/>
        </authorList>
    </citation>
    <scope>NUCLEOTIDE SEQUENCE [LARGE SCALE GENOMIC DNA]</scope>
</reference>
<evidence type="ECO:0000313" key="2">
    <source>
        <dbReference type="Proteomes" id="UP001176941"/>
    </source>
</evidence>
<organism evidence="1 2">
    <name type="scientific">Rangifer tarandus platyrhynchus</name>
    <name type="common">Svalbard reindeer</name>
    <dbReference type="NCBI Taxonomy" id="3082113"/>
    <lineage>
        <taxon>Eukaryota</taxon>
        <taxon>Metazoa</taxon>
        <taxon>Chordata</taxon>
        <taxon>Craniata</taxon>
        <taxon>Vertebrata</taxon>
        <taxon>Euteleostomi</taxon>
        <taxon>Mammalia</taxon>
        <taxon>Eutheria</taxon>
        <taxon>Laurasiatheria</taxon>
        <taxon>Artiodactyla</taxon>
        <taxon>Ruminantia</taxon>
        <taxon>Pecora</taxon>
        <taxon>Cervidae</taxon>
        <taxon>Odocoileinae</taxon>
        <taxon>Rangifer</taxon>
    </lineage>
</organism>
<proteinExistence type="predicted"/>